<keyword evidence="1" id="KW-1133">Transmembrane helix</keyword>
<dbReference type="AlphaFoldDB" id="A0A8D0TFQ6"/>
<feature type="transmembrane region" description="Helical" evidence="1">
    <location>
        <begin position="158"/>
        <end position="176"/>
    </location>
</feature>
<evidence type="ECO:0000313" key="3">
    <source>
        <dbReference type="Proteomes" id="UP000694727"/>
    </source>
</evidence>
<sequence>MRVSSSIHVAANGIMSFFSMAEWYSTVYIYHIFLIQSSLNGHLGCFRVLIIVNSGAMNMRVHVSFSRKLLSRYMPKSGIARSYGSSMYKFLRCLQTVLHSGCTSLHSHQQCRRVPFSPHSLQHLLFVDLLMMAILTGMRWYFTVVFICISLIIRDVEHFFMCLLAICTFSLENSLFRSFAHFSIG</sequence>
<feature type="transmembrane region" description="Helical" evidence="1">
    <location>
        <begin position="129"/>
        <end position="152"/>
    </location>
</feature>
<accession>A0A8D0TFQ6</accession>
<dbReference type="Proteomes" id="UP000694727">
    <property type="component" value="Unplaced"/>
</dbReference>
<evidence type="ECO:0000313" key="2">
    <source>
        <dbReference type="Ensembl" id="ENSSSCP00025045369.1"/>
    </source>
</evidence>
<reference evidence="2" key="1">
    <citation type="submission" date="2025-08" db="UniProtKB">
        <authorList>
            <consortium name="Ensembl"/>
        </authorList>
    </citation>
    <scope>IDENTIFICATION</scope>
</reference>
<proteinExistence type="predicted"/>
<dbReference type="Ensembl" id="ENSSSCT00025102514.1">
    <property type="protein sequence ID" value="ENSSSCP00025045369.1"/>
    <property type="gene ID" value="ENSSSCG00025074430.1"/>
</dbReference>
<protein>
    <submittedName>
        <fullName evidence="2">Uncharacterized protein</fullName>
    </submittedName>
</protein>
<organism evidence="2 3">
    <name type="scientific">Sus scrofa</name>
    <name type="common">Pig</name>
    <dbReference type="NCBI Taxonomy" id="9823"/>
    <lineage>
        <taxon>Eukaryota</taxon>
        <taxon>Metazoa</taxon>
        <taxon>Chordata</taxon>
        <taxon>Craniata</taxon>
        <taxon>Vertebrata</taxon>
        <taxon>Euteleostomi</taxon>
        <taxon>Mammalia</taxon>
        <taxon>Eutheria</taxon>
        <taxon>Laurasiatheria</taxon>
        <taxon>Artiodactyla</taxon>
        <taxon>Suina</taxon>
        <taxon>Suidae</taxon>
        <taxon>Sus</taxon>
    </lineage>
</organism>
<name>A0A8D0TFQ6_PIG</name>
<evidence type="ECO:0000256" key="1">
    <source>
        <dbReference type="SAM" id="Phobius"/>
    </source>
</evidence>
<keyword evidence="1" id="KW-0472">Membrane</keyword>
<keyword evidence="1" id="KW-0812">Transmembrane</keyword>